<evidence type="ECO:0000313" key="7">
    <source>
        <dbReference type="Proteomes" id="UP001162060"/>
    </source>
</evidence>
<evidence type="ECO:0000256" key="2">
    <source>
        <dbReference type="SAM" id="Coils"/>
    </source>
</evidence>
<proteinExistence type="predicted"/>
<evidence type="ECO:0000256" key="1">
    <source>
        <dbReference type="ARBA" id="ARBA00022468"/>
    </source>
</evidence>
<feature type="region of interest" description="Disordered" evidence="3">
    <location>
        <begin position="1"/>
        <end position="56"/>
    </location>
</feature>
<feature type="region of interest" description="Disordered" evidence="3">
    <location>
        <begin position="212"/>
        <end position="231"/>
    </location>
</feature>
<feature type="region of interest" description="Disordered" evidence="3">
    <location>
        <begin position="571"/>
        <end position="594"/>
    </location>
</feature>
<dbReference type="Gene3D" id="2.30.29.30">
    <property type="entry name" value="Pleckstrin-homology domain (PH domain)/Phosphotyrosine-binding domain (PTB)"/>
    <property type="match status" value="1"/>
</dbReference>
<feature type="compositionally biased region" description="Low complexity" evidence="3">
    <location>
        <begin position="578"/>
        <end position="594"/>
    </location>
</feature>
<dbReference type="SMART" id="SM00323">
    <property type="entry name" value="RasGAP"/>
    <property type="match status" value="1"/>
</dbReference>
<dbReference type="PANTHER" id="PTHR10194:SF60">
    <property type="entry name" value="RAS GTPASE-ACTIVATING PROTEIN RASKOL"/>
    <property type="match status" value="1"/>
</dbReference>
<dbReference type="PROSITE" id="PS50018">
    <property type="entry name" value="RAS_GTPASE_ACTIV_2"/>
    <property type="match status" value="1"/>
</dbReference>
<dbReference type="SMART" id="SM00233">
    <property type="entry name" value="PH"/>
    <property type="match status" value="1"/>
</dbReference>
<dbReference type="Gene3D" id="1.10.506.10">
    <property type="entry name" value="GTPase Activation - p120gap, domain 1"/>
    <property type="match status" value="2"/>
</dbReference>
<evidence type="ECO:0008006" key="8">
    <source>
        <dbReference type="Google" id="ProtNLM"/>
    </source>
</evidence>
<dbReference type="Proteomes" id="UP001162060">
    <property type="component" value="Unassembled WGS sequence"/>
</dbReference>
<keyword evidence="2" id="KW-0175">Coiled coil</keyword>
<feature type="region of interest" description="Disordered" evidence="3">
    <location>
        <begin position="430"/>
        <end position="471"/>
    </location>
</feature>
<dbReference type="CDD" id="cd00821">
    <property type="entry name" value="PH"/>
    <property type="match status" value="1"/>
</dbReference>
<dbReference type="Pfam" id="PF00616">
    <property type="entry name" value="RasGAP"/>
    <property type="match status" value="1"/>
</dbReference>
<gene>
    <name evidence="6" type="ORF">PM001_LOCUS2061</name>
</gene>
<feature type="domain" description="Ras-GAP" evidence="5">
    <location>
        <begin position="782"/>
        <end position="989"/>
    </location>
</feature>
<dbReference type="InterPro" id="IPR001849">
    <property type="entry name" value="PH_domain"/>
</dbReference>
<feature type="compositionally biased region" description="Pro residues" evidence="3">
    <location>
        <begin position="42"/>
        <end position="51"/>
    </location>
</feature>
<dbReference type="EMBL" id="CAKLBY020000016">
    <property type="protein sequence ID" value="CAK7900361.1"/>
    <property type="molecule type" value="Genomic_DNA"/>
</dbReference>
<evidence type="ECO:0000256" key="3">
    <source>
        <dbReference type="SAM" id="MobiDB-lite"/>
    </source>
</evidence>
<dbReference type="SUPFAM" id="SSF50729">
    <property type="entry name" value="PH domain-like"/>
    <property type="match status" value="1"/>
</dbReference>
<comment type="caution">
    <text evidence="6">The sequence shown here is derived from an EMBL/GenBank/DDBJ whole genome shotgun (WGS) entry which is preliminary data.</text>
</comment>
<dbReference type="InterPro" id="IPR008936">
    <property type="entry name" value="Rho_GTPase_activation_prot"/>
</dbReference>
<name>A0AAV1T355_9STRA</name>
<sequence>MALRSPTFLHPCDSCSSSPSLQRSRLSLQLVAARDPSDETDAPPPPPPPSPLDALPFERPDLLQCPELLLTGLELETRTPLRLLHKKGRRFESPWEPFFVGIYAHALFYFADRSDWPHGVVPLVNADVKAVDRMFRQGDASNGGDDCGPCWKVTSSSGRALLFRAPSHDARVEWIEQLRRAAGGKRRSLVTTTHSMDGKAALALARRLGRSASSASTSSSSAGTLQGSPRLRTVSSCGRWQKKVIVEDKCDQTERLRDALQMVEKQRREIQELQERLKTFEMAGLGMKIKEEKSEGRDIKAEVSEKRQNEDDVRTRVDEVIKRDVRAGTDDVDENELDLNAMLNDAPIGLCKVARASAISDVLSDDKETSATEEDDDEDIDDRVYDNKQGNEREGTQNWAMVDKSTGTCLDPVDGLATEDGSIELEIGMTNPSCDHSPPFLGKLPALKPPQQEAVSAPAKPVPSTSSLSAALSHCHDAAENGSIQQQAAENESIQQQAAELVEMARSLNKDDASDSFLARKSSDDGSLPSSFKGSHSGACILDSNAGAGNDFLQQQAIELAEIARNLQSSYRADPDSSKVASTSTSSSSLNLKSQDSFSGMTDFGLDQINSNGSDDSIFSITQDDLFFDEDEDGEIERLSEFDASDSQFLEASGFLDSIHQVMKDFIVSTRPDPSRVSEQSVISEEIVPRDAYIGSPEGADSLEKSYRQRALRMETPADGLPSGTSPRIRSLFSHARSARDFFSGDTDRAPVSHVPKDISSLVVEDTMSVVASILQSAGREDKMRLLSPFLRIFGSHNRLSHLMRWAIEIEVASVINVATLFRSDDYASRFVSTYSKAIGSKFIRVALSDPIRQIFKLKIADMELNPHKEESLQDEAQAGSNAANLMLACQNIIDSIMKNAHCIPSSYFHICSHLNSVVISRFDGSKEGVEAEDTSTLTRSVIGGFLFLRFVCPAITTPHLYGLTKLLPPPETRRVLVLVTKLLFKTATGVKFGDREPQFQALNPFIEKNSPAIQQLFANLAMSPSQDIDECFASDSRKIYSHVSSSQLVEDLEVIRSVSEKNIEEIEKKLEDCNCAPRVTENFKAAVLPSSDPLQKSSLTKKLSANMKFLSGFGKKPKTQKQSDQ</sequence>
<dbReference type="InterPro" id="IPR039360">
    <property type="entry name" value="Ras_GTPase"/>
</dbReference>
<feature type="coiled-coil region" evidence="2">
    <location>
        <begin position="484"/>
        <end position="511"/>
    </location>
</feature>
<protein>
    <recommendedName>
        <fullName evidence="8">Ras-GAP domain-containing protein</fullName>
    </recommendedName>
</protein>
<evidence type="ECO:0000313" key="6">
    <source>
        <dbReference type="EMBL" id="CAK7900361.1"/>
    </source>
</evidence>
<reference evidence="6" key="1">
    <citation type="submission" date="2024-01" db="EMBL/GenBank/DDBJ databases">
        <authorList>
            <person name="Webb A."/>
        </authorList>
    </citation>
    <scope>NUCLEOTIDE SEQUENCE</scope>
    <source>
        <strain evidence="6">Pm1</strain>
    </source>
</reference>
<feature type="compositionally biased region" description="Basic and acidic residues" evidence="3">
    <location>
        <begin position="382"/>
        <end position="395"/>
    </location>
</feature>
<feature type="domain" description="PH" evidence="4">
    <location>
        <begin position="77"/>
        <end position="183"/>
    </location>
</feature>
<dbReference type="InterPro" id="IPR011993">
    <property type="entry name" value="PH-like_dom_sf"/>
</dbReference>
<feature type="coiled-coil region" evidence="2">
    <location>
        <begin position="253"/>
        <end position="283"/>
    </location>
</feature>
<dbReference type="CDD" id="cd05392">
    <property type="entry name" value="RasGAP_Neurofibromin_like"/>
    <property type="match status" value="1"/>
</dbReference>
<feature type="compositionally biased region" description="Low complexity" evidence="3">
    <location>
        <begin position="212"/>
        <end position="225"/>
    </location>
</feature>
<dbReference type="PROSITE" id="PS50003">
    <property type="entry name" value="PH_DOMAIN"/>
    <property type="match status" value="1"/>
</dbReference>
<accession>A0AAV1T355</accession>
<feature type="coiled-coil region" evidence="2">
    <location>
        <begin position="1050"/>
        <end position="1077"/>
    </location>
</feature>
<feature type="region of interest" description="Disordered" evidence="3">
    <location>
        <begin position="362"/>
        <end position="395"/>
    </location>
</feature>
<feature type="compositionally biased region" description="Low complexity" evidence="3">
    <location>
        <begin position="11"/>
        <end position="30"/>
    </location>
</feature>
<evidence type="ECO:0000259" key="5">
    <source>
        <dbReference type="PROSITE" id="PS50018"/>
    </source>
</evidence>
<dbReference type="GO" id="GO:0005096">
    <property type="term" value="F:GTPase activator activity"/>
    <property type="evidence" value="ECO:0007669"/>
    <property type="project" value="UniProtKB-KW"/>
</dbReference>
<keyword evidence="1" id="KW-0343">GTPase activation</keyword>
<dbReference type="AlphaFoldDB" id="A0AAV1T355"/>
<feature type="compositionally biased region" description="Acidic residues" evidence="3">
    <location>
        <begin position="371"/>
        <end position="381"/>
    </location>
</feature>
<dbReference type="PANTHER" id="PTHR10194">
    <property type="entry name" value="RAS GTPASE-ACTIVATING PROTEINS"/>
    <property type="match status" value="1"/>
</dbReference>
<evidence type="ECO:0000259" key="4">
    <source>
        <dbReference type="PROSITE" id="PS50003"/>
    </source>
</evidence>
<organism evidence="6 7">
    <name type="scientific">Peronospora matthiolae</name>
    <dbReference type="NCBI Taxonomy" id="2874970"/>
    <lineage>
        <taxon>Eukaryota</taxon>
        <taxon>Sar</taxon>
        <taxon>Stramenopiles</taxon>
        <taxon>Oomycota</taxon>
        <taxon>Peronosporomycetes</taxon>
        <taxon>Peronosporales</taxon>
        <taxon>Peronosporaceae</taxon>
        <taxon>Peronospora</taxon>
    </lineage>
</organism>
<dbReference type="InterPro" id="IPR001936">
    <property type="entry name" value="RasGAP_dom"/>
</dbReference>
<dbReference type="SUPFAM" id="SSF48350">
    <property type="entry name" value="GTPase activation domain, GAP"/>
    <property type="match status" value="1"/>
</dbReference>
<dbReference type="Pfam" id="PF00169">
    <property type="entry name" value="PH"/>
    <property type="match status" value="1"/>
</dbReference>